<dbReference type="Pfam" id="PF04909">
    <property type="entry name" value="Amidohydro_2"/>
    <property type="match status" value="1"/>
</dbReference>
<dbReference type="AlphaFoldDB" id="A0A2T3B4J2"/>
<dbReference type="InterPro" id="IPR006680">
    <property type="entry name" value="Amidohydro-rel"/>
</dbReference>
<gene>
    <name evidence="3" type="ORF">M430DRAFT_100613</name>
</gene>
<dbReference type="GeneID" id="36568729"/>
<keyword evidence="4" id="KW-1185">Reference proteome</keyword>
<dbReference type="InterPro" id="IPR032466">
    <property type="entry name" value="Metal_Hydrolase"/>
</dbReference>
<dbReference type="SUPFAM" id="SSF51556">
    <property type="entry name" value="Metallo-dependent hydrolases"/>
    <property type="match status" value="1"/>
</dbReference>
<dbReference type="Proteomes" id="UP000241818">
    <property type="component" value="Unassembled WGS sequence"/>
</dbReference>
<evidence type="ECO:0000256" key="1">
    <source>
        <dbReference type="ARBA" id="ARBA00038310"/>
    </source>
</evidence>
<protein>
    <recommendedName>
        <fullName evidence="2">Amidohydrolase-related domain-containing protein</fullName>
    </recommendedName>
</protein>
<sequence length="348" mass="38919">MATGDSPNYPIIDSHIHLYPESELDTLAWCGPSHPLHKQHSLSEYATATGSPASLEGFIFLETDRKHDLAAGAGGWAMPLMEVEWLKRIALGTPREGEGHGAEHAQLCLAIVPWAPLPSGAEVLSRYVTEVEKHAGASFGKIRGFRYLVQDKPRGTMLQDGFIEGLRWLGRKGYVFDLGVDLHSGGKWQLEEAVEMIEKAHEGVEEAERVTFIINHLCKPDLSVYNPTDPKFVAWRTAMFKLSKCSKTFLKLSGCFSEMPDSLKTAPVDEIFLALQPYLVVILATFGSFRIMYGSDWPVCTVGVEDAWKKWRRVVERFCDLASLSQEEQIMIWSGTAIKAYGIRELMQ</sequence>
<comment type="similarity">
    <text evidence="1">Belongs to the metallo-dependent hydrolases superfamily.</text>
</comment>
<dbReference type="PANTHER" id="PTHR43569">
    <property type="entry name" value="AMIDOHYDROLASE"/>
    <property type="match status" value="1"/>
</dbReference>
<feature type="domain" description="Amidohydrolase-related" evidence="2">
    <location>
        <begin position="177"/>
        <end position="343"/>
    </location>
</feature>
<accession>A0A2T3B4J2</accession>
<proteinExistence type="inferred from homology"/>
<evidence type="ECO:0000313" key="3">
    <source>
        <dbReference type="EMBL" id="PSS20553.1"/>
    </source>
</evidence>
<dbReference type="RefSeq" id="XP_024721823.1">
    <property type="nucleotide sequence ID" value="XM_024860648.1"/>
</dbReference>
<dbReference type="Gene3D" id="3.20.20.140">
    <property type="entry name" value="Metal-dependent hydrolases"/>
    <property type="match status" value="1"/>
</dbReference>
<name>A0A2T3B4J2_AMORE</name>
<dbReference type="OrthoDB" id="2135488at2759"/>
<dbReference type="EMBL" id="KZ679010">
    <property type="protein sequence ID" value="PSS20553.1"/>
    <property type="molecule type" value="Genomic_DNA"/>
</dbReference>
<reference evidence="3 4" key="1">
    <citation type="journal article" date="2018" name="New Phytol.">
        <title>Comparative genomics and transcriptomics depict ericoid mycorrhizal fungi as versatile saprotrophs and plant mutualists.</title>
        <authorList>
            <person name="Martino E."/>
            <person name="Morin E."/>
            <person name="Grelet G.A."/>
            <person name="Kuo A."/>
            <person name="Kohler A."/>
            <person name="Daghino S."/>
            <person name="Barry K.W."/>
            <person name="Cichocki N."/>
            <person name="Clum A."/>
            <person name="Dockter R.B."/>
            <person name="Hainaut M."/>
            <person name="Kuo R.C."/>
            <person name="LaButti K."/>
            <person name="Lindahl B.D."/>
            <person name="Lindquist E.A."/>
            <person name="Lipzen A."/>
            <person name="Khouja H.R."/>
            <person name="Magnuson J."/>
            <person name="Murat C."/>
            <person name="Ohm R.A."/>
            <person name="Singer S.W."/>
            <person name="Spatafora J.W."/>
            <person name="Wang M."/>
            <person name="Veneault-Fourrey C."/>
            <person name="Henrissat B."/>
            <person name="Grigoriev I.V."/>
            <person name="Martin F.M."/>
            <person name="Perotto S."/>
        </authorList>
    </citation>
    <scope>NUCLEOTIDE SEQUENCE [LARGE SCALE GENOMIC DNA]</scope>
    <source>
        <strain evidence="3 4">ATCC 22711</strain>
    </source>
</reference>
<dbReference type="InterPro" id="IPR052350">
    <property type="entry name" value="Metallo-dep_Lactonases"/>
</dbReference>
<evidence type="ECO:0000259" key="2">
    <source>
        <dbReference type="Pfam" id="PF04909"/>
    </source>
</evidence>
<dbReference type="STRING" id="857342.A0A2T3B4J2"/>
<dbReference type="GO" id="GO:0016787">
    <property type="term" value="F:hydrolase activity"/>
    <property type="evidence" value="ECO:0007669"/>
    <property type="project" value="InterPro"/>
</dbReference>
<organism evidence="3 4">
    <name type="scientific">Amorphotheca resinae ATCC 22711</name>
    <dbReference type="NCBI Taxonomy" id="857342"/>
    <lineage>
        <taxon>Eukaryota</taxon>
        <taxon>Fungi</taxon>
        <taxon>Dikarya</taxon>
        <taxon>Ascomycota</taxon>
        <taxon>Pezizomycotina</taxon>
        <taxon>Leotiomycetes</taxon>
        <taxon>Helotiales</taxon>
        <taxon>Amorphothecaceae</taxon>
        <taxon>Amorphotheca</taxon>
    </lineage>
</organism>
<dbReference type="PANTHER" id="PTHR43569:SF2">
    <property type="entry name" value="AMIDOHYDROLASE-RELATED DOMAIN-CONTAINING PROTEIN"/>
    <property type="match status" value="1"/>
</dbReference>
<evidence type="ECO:0000313" key="4">
    <source>
        <dbReference type="Proteomes" id="UP000241818"/>
    </source>
</evidence>
<dbReference type="InParanoid" id="A0A2T3B4J2"/>